<evidence type="ECO:0000259" key="1">
    <source>
        <dbReference type="PROSITE" id="PS50043"/>
    </source>
</evidence>
<dbReference type="InterPro" id="IPR051797">
    <property type="entry name" value="TrmB-like"/>
</dbReference>
<dbReference type="PROSITE" id="PS50043">
    <property type="entry name" value="HTH_LUXR_2"/>
    <property type="match status" value="1"/>
</dbReference>
<dbReference type="PRINTS" id="PR00038">
    <property type="entry name" value="HTHLUXR"/>
</dbReference>
<dbReference type="SUPFAM" id="SSF56024">
    <property type="entry name" value="Phospholipase D/nuclease"/>
    <property type="match status" value="1"/>
</dbReference>
<dbReference type="Pfam" id="PF01978">
    <property type="entry name" value="TrmB"/>
    <property type="match status" value="1"/>
</dbReference>
<keyword evidence="3" id="KW-1185">Reference proteome</keyword>
<dbReference type="Gene3D" id="1.10.10.10">
    <property type="entry name" value="Winged helix-like DNA-binding domain superfamily/Winged helix DNA-binding domain"/>
    <property type="match status" value="2"/>
</dbReference>
<dbReference type="InterPro" id="IPR000792">
    <property type="entry name" value="Tscrpt_reg_LuxR_C"/>
</dbReference>
<name>A0A1H0VH88_9PSEU</name>
<dbReference type="PANTHER" id="PTHR34293:SF1">
    <property type="entry name" value="HTH-TYPE TRANSCRIPTIONAL REGULATOR TRMBL2"/>
    <property type="match status" value="1"/>
</dbReference>
<dbReference type="InterPro" id="IPR036390">
    <property type="entry name" value="WH_DNA-bd_sf"/>
</dbReference>
<dbReference type="CDD" id="cd00090">
    <property type="entry name" value="HTH_ARSR"/>
    <property type="match status" value="1"/>
</dbReference>
<protein>
    <submittedName>
        <fullName evidence="2">Regulatory protein, luxR family</fullName>
    </submittedName>
</protein>
<dbReference type="RefSeq" id="WP_091383006.1">
    <property type="nucleotide sequence ID" value="NZ_FNDV01000012.1"/>
</dbReference>
<dbReference type="SUPFAM" id="SSF46785">
    <property type="entry name" value="Winged helix' DNA-binding domain"/>
    <property type="match status" value="1"/>
</dbReference>
<proteinExistence type="predicted"/>
<gene>
    <name evidence="2" type="ORF">SAMN05192558_11433</name>
</gene>
<organism evidence="2 3">
    <name type="scientific">Actinokineospora alba</name>
    <dbReference type="NCBI Taxonomy" id="504798"/>
    <lineage>
        <taxon>Bacteria</taxon>
        <taxon>Bacillati</taxon>
        <taxon>Actinomycetota</taxon>
        <taxon>Actinomycetes</taxon>
        <taxon>Pseudonocardiales</taxon>
        <taxon>Pseudonocardiaceae</taxon>
        <taxon>Actinokineospora</taxon>
    </lineage>
</organism>
<dbReference type="CDD" id="cd06170">
    <property type="entry name" value="LuxR_C_like"/>
    <property type="match status" value="1"/>
</dbReference>
<reference evidence="3" key="1">
    <citation type="submission" date="2016-10" db="EMBL/GenBank/DDBJ databases">
        <authorList>
            <person name="Varghese N."/>
            <person name="Submissions S."/>
        </authorList>
    </citation>
    <scope>NUCLEOTIDE SEQUENCE [LARGE SCALE GENOMIC DNA]</scope>
    <source>
        <strain evidence="3">IBRC-M 10655</strain>
    </source>
</reference>
<evidence type="ECO:0000313" key="3">
    <source>
        <dbReference type="Proteomes" id="UP000199651"/>
    </source>
</evidence>
<dbReference type="InterPro" id="IPR011991">
    <property type="entry name" value="ArsR-like_HTH"/>
</dbReference>
<dbReference type="SUPFAM" id="SSF46894">
    <property type="entry name" value="C-terminal effector domain of the bipartite response regulators"/>
    <property type="match status" value="1"/>
</dbReference>
<dbReference type="SMART" id="SM00421">
    <property type="entry name" value="HTH_LUXR"/>
    <property type="match status" value="1"/>
</dbReference>
<dbReference type="AlphaFoldDB" id="A0A1H0VH88"/>
<dbReference type="OrthoDB" id="5932488at2"/>
<dbReference type="GO" id="GO:0006355">
    <property type="term" value="P:regulation of DNA-templated transcription"/>
    <property type="evidence" value="ECO:0007669"/>
    <property type="project" value="InterPro"/>
</dbReference>
<dbReference type="Pfam" id="PF00196">
    <property type="entry name" value="GerE"/>
    <property type="match status" value="1"/>
</dbReference>
<evidence type="ECO:0000313" key="2">
    <source>
        <dbReference type="EMBL" id="SDP77857.1"/>
    </source>
</evidence>
<dbReference type="GO" id="GO:0003677">
    <property type="term" value="F:DNA binding"/>
    <property type="evidence" value="ECO:0007669"/>
    <property type="project" value="InterPro"/>
</dbReference>
<sequence length="336" mass="37074">MYLLEPVGLSESDNAAYVALVGARKVTAAELAKLVNVSTASAGRSLRRLTDAGLVTRLRTRPTRFVPAPPEVAVEALVARRQQDLRDLRADSRELAQRLDETFPTIRAGLVELVDGYEATTQHIAQAQLGAQEEVLVVDAPPYLDVSPVQNLQELQLLERGVPYRAIYDRSSLEMAGHYDFMMECVRAGEQARTMNAVTMKMLIIDRKVAFVPNVFGGGETSSALIVRASPLLDALLECFEWLWAKAVPVGGDPADRDAGLPRPGEPTQRDRRLLALMATGMKDRAIARTLGITERTLSRHIHELMTSLEADTRFQAGMQAFRRGWLRPSGEDGRD</sequence>
<dbReference type="InterPro" id="IPR016032">
    <property type="entry name" value="Sig_transdc_resp-reg_C-effctor"/>
</dbReference>
<dbReference type="EMBL" id="FNJB01000014">
    <property type="protein sequence ID" value="SDP77857.1"/>
    <property type="molecule type" value="Genomic_DNA"/>
</dbReference>
<dbReference type="STRING" id="504798.SAMN05421871_11233"/>
<dbReference type="InterPro" id="IPR036388">
    <property type="entry name" value="WH-like_DNA-bd_sf"/>
</dbReference>
<dbReference type="Proteomes" id="UP000199651">
    <property type="component" value="Unassembled WGS sequence"/>
</dbReference>
<dbReference type="PANTHER" id="PTHR34293">
    <property type="entry name" value="HTH-TYPE TRANSCRIPTIONAL REGULATOR TRMBL2"/>
    <property type="match status" value="1"/>
</dbReference>
<feature type="domain" description="HTH luxR-type" evidence="1">
    <location>
        <begin position="261"/>
        <end position="325"/>
    </location>
</feature>
<dbReference type="InterPro" id="IPR002831">
    <property type="entry name" value="Tscrpt_reg_TrmB_N"/>
</dbReference>
<accession>A0A1H0VH88</accession>